<evidence type="ECO:0000313" key="3">
    <source>
        <dbReference type="Proteomes" id="UP000198995"/>
    </source>
</evidence>
<dbReference type="EMBL" id="FNAF01000023">
    <property type="protein sequence ID" value="SDE13780.1"/>
    <property type="molecule type" value="Genomic_DNA"/>
</dbReference>
<dbReference type="AlphaFoldDB" id="A0A1G7AGB5"/>
<organism evidence="2 3">
    <name type="scientific">Peptococcus niger</name>
    <dbReference type="NCBI Taxonomy" id="2741"/>
    <lineage>
        <taxon>Bacteria</taxon>
        <taxon>Bacillati</taxon>
        <taxon>Bacillota</taxon>
        <taxon>Clostridia</taxon>
        <taxon>Eubacteriales</taxon>
        <taxon>Peptococcaceae</taxon>
        <taxon>Peptococcus</taxon>
    </lineage>
</organism>
<dbReference type="GO" id="GO:0003676">
    <property type="term" value="F:nucleic acid binding"/>
    <property type="evidence" value="ECO:0007669"/>
    <property type="project" value="InterPro"/>
</dbReference>
<dbReference type="PROSITE" id="PS50994">
    <property type="entry name" value="INTEGRASE"/>
    <property type="match status" value="1"/>
</dbReference>
<proteinExistence type="predicted"/>
<dbReference type="GO" id="GO:0004803">
    <property type="term" value="F:transposase activity"/>
    <property type="evidence" value="ECO:0007669"/>
    <property type="project" value="TreeGrafter"/>
</dbReference>
<dbReference type="GO" id="GO:0005829">
    <property type="term" value="C:cytosol"/>
    <property type="evidence" value="ECO:0007669"/>
    <property type="project" value="TreeGrafter"/>
</dbReference>
<reference evidence="2 3" key="1">
    <citation type="submission" date="2016-10" db="EMBL/GenBank/DDBJ databases">
        <authorList>
            <person name="de Groot N.N."/>
        </authorList>
    </citation>
    <scope>NUCLEOTIDE SEQUENCE [LARGE SCALE GENOMIC DNA]</scope>
    <source>
        <strain evidence="2 3">DSM 20475</strain>
    </source>
</reference>
<keyword evidence="3" id="KW-1185">Reference proteome</keyword>
<name>A0A1G7AGB5_PEPNI</name>
<dbReference type="PANTHER" id="PTHR10948:SF23">
    <property type="entry name" value="TRANSPOSASE INSI FOR INSERTION SEQUENCE ELEMENT IS30A-RELATED"/>
    <property type="match status" value="1"/>
</dbReference>
<dbReference type="PANTHER" id="PTHR10948">
    <property type="entry name" value="TRANSPOSASE"/>
    <property type="match status" value="1"/>
</dbReference>
<dbReference type="SUPFAM" id="SSF53098">
    <property type="entry name" value="Ribonuclease H-like"/>
    <property type="match status" value="1"/>
</dbReference>
<sequence>KVFKTITVDNGSEFATFTEEETDETSVYFAHPYSSWERGQNERYNRIFRNYVPKRKSIEFYSGNDILSFADSMNDSPRRVLSYRTPNEMFEEQLDRIYALNF</sequence>
<gene>
    <name evidence="2" type="ORF">SAMN04489866_1237</name>
</gene>
<accession>A0A1G7AGB5</accession>
<dbReference type="Proteomes" id="UP000198995">
    <property type="component" value="Unassembled WGS sequence"/>
</dbReference>
<protein>
    <recommendedName>
        <fullName evidence="1">Integrase catalytic domain-containing protein</fullName>
    </recommendedName>
</protein>
<dbReference type="InterPro" id="IPR053392">
    <property type="entry name" value="Transposase_IS30-like"/>
</dbReference>
<dbReference type="RefSeq" id="WP_144019700.1">
    <property type="nucleotide sequence ID" value="NZ_FNAF01000023.1"/>
</dbReference>
<dbReference type="Gene3D" id="3.30.420.10">
    <property type="entry name" value="Ribonuclease H-like superfamily/Ribonuclease H"/>
    <property type="match status" value="1"/>
</dbReference>
<dbReference type="InterPro" id="IPR051917">
    <property type="entry name" value="Transposase-Integrase"/>
</dbReference>
<evidence type="ECO:0000259" key="1">
    <source>
        <dbReference type="PROSITE" id="PS50994"/>
    </source>
</evidence>
<feature type="non-terminal residue" evidence="2">
    <location>
        <position position="1"/>
    </location>
</feature>
<feature type="domain" description="Integrase catalytic" evidence="1">
    <location>
        <begin position="1"/>
        <end position="94"/>
    </location>
</feature>
<dbReference type="OrthoDB" id="9776104at2"/>
<dbReference type="STRING" id="2741.SAMN04489866_1237"/>
<dbReference type="GO" id="GO:0032196">
    <property type="term" value="P:transposition"/>
    <property type="evidence" value="ECO:0007669"/>
    <property type="project" value="TreeGrafter"/>
</dbReference>
<evidence type="ECO:0000313" key="2">
    <source>
        <dbReference type="EMBL" id="SDE13780.1"/>
    </source>
</evidence>
<dbReference type="InterPro" id="IPR036397">
    <property type="entry name" value="RNaseH_sf"/>
</dbReference>
<dbReference type="InterPro" id="IPR001584">
    <property type="entry name" value="Integrase_cat-core"/>
</dbReference>
<dbReference type="GO" id="GO:0015074">
    <property type="term" value="P:DNA integration"/>
    <property type="evidence" value="ECO:0007669"/>
    <property type="project" value="InterPro"/>
</dbReference>
<dbReference type="InterPro" id="IPR012337">
    <property type="entry name" value="RNaseH-like_sf"/>
</dbReference>
<dbReference type="NCBIfam" id="NF033563">
    <property type="entry name" value="transpos_IS30"/>
    <property type="match status" value="1"/>
</dbReference>